<evidence type="ECO:0000313" key="2">
    <source>
        <dbReference type="Proteomes" id="UP000609531"/>
    </source>
</evidence>
<dbReference type="EMBL" id="JAEKJA010000003">
    <property type="protein sequence ID" value="MBJ3775119.1"/>
    <property type="molecule type" value="Genomic_DNA"/>
</dbReference>
<gene>
    <name evidence="1" type="ORF">JCR33_05435</name>
</gene>
<proteinExistence type="predicted"/>
<sequence length="275" mass="29062">MTLSIVDAVSDPGRTGRANEDGYGSGGRFAWIIDGATGLSDAPLLDAPSDAAWLTAVANQALSELAPTALDAGALLADAARIAERRFLAERKRSPAERYEIPTAAVLLAEFGDGVVAIAELGDCGVYIDTDAGLTRIGGSERGKALEQENARRLGGGRGPEVVAFLRRLRNFANTPDGYAIFAPEANSADRARRHRVATEAGRALFVTDGFEAAIDYGLYDGPALILEAERELGGALGALRAAERDDPDCTRFPRFKPSDDATAMLVRFGGVQPR</sequence>
<name>A0A934IPB9_9HYPH</name>
<dbReference type="Proteomes" id="UP000609531">
    <property type="component" value="Unassembled WGS sequence"/>
</dbReference>
<evidence type="ECO:0000313" key="1">
    <source>
        <dbReference type="EMBL" id="MBJ3775119.1"/>
    </source>
</evidence>
<dbReference type="RefSeq" id="WP_198881004.1">
    <property type="nucleotide sequence ID" value="NZ_JAEKJA010000003.1"/>
</dbReference>
<accession>A0A934IPB9</accession>
<keyword evidence="2" id="KW-1185">Reference proteome</keyword>
<dbReference type="InterPro" id="IPR036457">
    <property type="entry name" value="PPM-type-like_dom_sf"/>
</dbReference>
<dbReference type="Gene3D" id="3.60.40.10">
    <property type="entry name" value="PPM-type phosphatase domain"/>
    <property type="match status" value="1"/>
</dbReference>
<comment type="caution">
    <text evidence="1">The sequence shown here is derived from an EMBL/GenBank/DDBJ whole genome shotgun (WGS) entry which is preliminary data.</text>
</comment>
<organism evidence="1 2">
    <name type="scientific">Acuticoccus mangrovi</name>
    <dbReference type="NCBI Taxonomy" id="2796142"/>
    <lineage>
        <taxon>Bacteria</taxon>
        <taxon>Pseudomonadati</taxon>
        <taxon>Pseudomonadota</taxon>
        <taxon>Alphaproteobacteria</taxon>
        <taxon>Hyphomicrobiales</taxon>
        <taxon>Amorphaceae</taxon>
        <taxon>Acuticoccus</taxon>
    </lineage>
</organism>
<dbReference type="SUPFAM" id="SSF81606">
    <property type="entry name" value="PP2C-like"/>
    <property type="match status" value="1"/>
</dbReference>
<dbReference type="AlphaFoldDB" id="A0A934IPB9"/>
<protein>
    <submittedName>
        <fullName evidence="1">Protein phosphatase 2C domain-containing protein</fullName>
    </submittedName>
</protein>
<reference evidence="1" key="1">
    <citation type="submission" date="2020-12" db="EMBL/GenBank/DDBJ databases">
        <title>Bacterial taxonomy.</title>
        <authorList>
            <person name="Pan X."/>
        </authorList>
    </citation>
    <scope>NUCLEOTIDE SEQUENCE</scope>
    <source>
        <strain evidence="1">B2012</strain>
    </source>
</reference>